<dbReference type="Gene3D" id="3.40.50.300">
    <property type="entry name" value="P-loop containing nucleotide triphosphate hydrolases"/>
    <property type="match status" value="1"/>
</dbReference>
<name>A0A5N0E4V5_9NOCA</name>
<proteinExistence type="predicted"/>
<dbReference type="EMBL" id="VXLC01000019">
    <property type="protein sequence ID" value="KAA8884462.1"/>
    <property type="molecule type" value="Genomic_DNA"/>
</dbReference>
<evidence type="ECO:0000313" key="1">
    <source>
        <dbReference type="EMBL" id="KAA8884462.1"/>
    </source>
</evidence>
<keyword evidence="2" id="KW-1185">Reference proteome</keyword>
<protein>
    <recommendedName>
        <fullName evidence="3">Uridine kinase</fullName>
    </recommendedName>
</protein>
<dbReference type="AlphaFoldDB" id="A0A5N0E4V5"/>
<evidence type="ECO:0000313" key="2">
    <source>
        <dbReference type="Proteomes" id="UP000323876"/>
    </source>
</evidence>
<reference evidence="1 2" key="1">
    <citation type="submission" date="2019-09" db="EMBL/GenBank/DDBJ databases">
        <authorList>
            <person name="Wang X."/>
        </authorList>
    </citation>
    <scope>NUCLEOTIDE SEQUENCE [LARGE SCALE GENOMIC DNA]</scope>
    <source>
        <strain evidence="1 2">CICC 11023</strain>
    </source>
</reference>
<accession>A0A5N0E4V5</accession>
<sequence>MPQFVPITQDALVERLVERVRALPGHRVIAIDGADAARPLDLAHRTAAAMRDTGRPAEVVSLHDYVRPASLRVEFGRDDLSYRTAWFDYEALRREVIDALHKEGRWLPALWDEATDRSARATIRPAAADTVLLVAGPMLLDHYLEFDLSVRLDMSEPALRRTTPPEDHWTIPALLDTETSTTPTFFARWDHPDRPALRLTD</sequence>
<organism evidence="1 2">
    <name type="scientific">Nocardia colli</name>
    <dbReference type="NCBI Taxonomy" id="2545717"/>
    <lineage>
        <taxon>Bacteria</taxon>
        <taxon>Bacillati</taxon>
        <taxon>Actinomycetota</taxon>
        <taxon>Actinomycetes</taxon>
        <taxon>Mycobacteriales</taxon>
        <taxon>Nocardiaceae</taxon>
        <taxon>Nocardia</taxon>
    </lineage>
</organism>
<dbReference type="InterPro" id="IPR027417">
    <property type="entry name" value="P-loop_NTPase"/>
</dbReference>
<comment type="caution">
    <text evidence="1">The sequence shown here is derived from an EMBL/GenBank/DDBJ whole genome shotgun (WGS) entry which is preliminary data.</text>
</comment>
<gene>
    <name evidence="1" type="ORF">F3087_33195</name>
</gene>
<dbReference type="Proteomes" id="UP000323876">
    <property type="component" value="Unassembled WGS sequence"/>
</dbReference>
<evidence type="ECO:0008006" key="3">
    <source>
        <dbReference type="Google" id="ProtNLM"/>
    </source>
</evidence>
<dbReference type="RefSeq" id="WP_150406067.1">
    <property type="nucleotide sequence ID" value="NZ_VXLC01000019.1"/>
</dbReference>
<dbReference type="OrthoDB" id="5186671at2"/>